<organism evidence="3 4">
    <name type="scientific">Paramuricea clavata</name>
    <name type="common">Red gorgonian</name>
    <name type="synonym">Violescent sea-whip</name>
    <dbReference type="NCBI Taxonomy" id="317549"/>
    <lineage>
        <taxon>Eukaryota</taxon>
        <taxon>Metazoa</taxon>
        <taxon>Cnidaria</taxon>
        <taxon>Anthozoa</taxon>
        <taxon>Octocorallia</taxon>
        <taxon>Malacalcyonacea</taxon>
        <taxon>Plexauridae</taxon>
        <taxon>Paramuricea</taxon>
    </lineage>
</organism>
<gene>
    <name evidence="3" type="ORF">PACLA_8A041356</name>
</gene>
<evidence type="ECO:0000313" key="4">
    <source>
        <dbReference type="Proteomes" id="UP001152795"/>
    </source>
</evidence>
<feature type="compositionally biased region" description="Basic and acidic residues" evidence="2">
    <location>
        <begin position="79"/>
        <end position="88"/>
    </location>
</feature>
<dbReference type="EMBL" id="CACRXK020020497">
    <property type="protein sequence ID" value="CAB4034872.1"/>
    <property type="molecule type" value="Genomic_DNA"/>
</dbReference>
<dbReference type="AlphaFoldDB" id="A0A6S7LB13"/>
<keyword evidence="4" id="KW-1185">Reference proteome</keyword>
<dbReference type="Proteomes" id="UP001152795">
    <property type="component" value="Unassembled WGS sequence"/>
</dbReference>
<sequence length="168" mass="19720">MEEKASGITPDPPTENEEILEEIIEMLESTPIKNPAVDSRNEEKKRKEALATREIAMTTWKKAAKHGEDEQVEDEEHSGDENLGEKPKPARKRKRRSCTDPIQYLVQKTTNENELRKEELEIRRQELQLKAEQQKQQFQLQQLQLQQMMETQKNTQHLFVTVIEKLSK</sequence>
<keyword evidence="1" id="KW-0175">Coiled coil</keyword>
<protein>
    <submittedName>
        <fullName evidence="3">Uncharacterized protein</fullName>
    </submittedName>
</protein>
<feature type="coiled-coil region" evidence="1">
    <location>
        <begin position="108"/>
        <end position="151"/>
    </location>
</feature>
<feature type="compositionally biased region" description="Basic and acidic residues" evidence="2">
    <location>
        <begin position="39"/>
        <end position="51"/>
    </location>
</feature>
<evidence type="ECO:0000313" key="3">
    <source>
        <dbReference type="EMBL" id="CAB4034872.1"/>
    </source>
</evidence>
<reference evidence="3" key="1">
    <citation type="submission" date="2020-04" db="EMBL/GenBank/DDBJ databases">
        <authorList>
            <person name="Alioto T."/>
            <person name="Alioto T."/>
            <person name="Gomez Garrido J."/>
        </authorList>
    </citation>
    <scope>NUCLEOTIDE SEQUENCE</scope>
    <source>
        <strain evidence="3">A484AB</strain>
    </source>
</reference>
<evidence type="ECO:0000256" key="1">
    <source>
        <dbReference type="SAM" id="Coils"/>
    </source>
</evidence>
<evidence type="ECO:0000256" key="2">
    <source>
        <dbReference type="SAM" id="MobiDB-lite"/>
    </source>
</evidence>
<proteinExistence type="predicted"/>
<name>A0A6S7LB13_PARCT</name>
<dbReference type="OrthoDB" id="5988314at2759"/>
<comment type="caution">
    <text evidence="3">The sequence shown here is derived from an EMBL/GenBank/DDBJ whole genome shotgun (WGS) entry which is preliminary data.</text>
</comment>
<accession>A0A6S7LB13</accession>
<feature type="region of interest" description="Disordered" evidence="2">
    <location>
        <begin position="27"/>
        <end position="102"/>
    </location>
</feature>